<organism evidence="2 3">
    <name type="scientific">Araneus ventricosus</name>
    <name type="common">Orbweaver spider</name>
    <name type="synonym">Epeira ventricosa</name>
    <dbReference type="NCBI Taxonomy" id="182803"/>
    <lineage>
        <taxon>Eukaryota</taxon>
        <taxon>Metazoa</taxon>
        <taxon>Ecdysozoa</taxon>
        <taxon>Arthropoda</taxon>
        <taxon>Chelicerata</taxon>
        <taxon>Arachnida</taxon>
        <taxon>Araneae</taxon>
        <taxon>Araneomorphae</taxon>
        <taxon>Entelegynae</taxon>
        <taxon>Araneoidea</taxon>
        <taxon>Araneidae</taxon>
        <taxon>Araneus</taxon>
    </lineage>
</organism>
<accession>A0A4Y2VQA7</accession>
<feature type="region of interest" description="Disordered" evidence="1">
    <location>
        <begin position="37"/>
        <end position="68"/>
    </location>
</feature>
<comment type="caution">
    <text evidence="2">The sequence shown here is derived from an EMBL/GenBank/DDBJ whole genome shotgun (WGS) entry which is preliminary data.</text>
</comment>
<keyword evidence="3" id="KW-1185">Reference proteome</keyword>
<evidence type="ECO:0000313" key="2">
    <source>
        <dbReference type="EMBL" id="GBO26821.1"/>
    </source>
</evidence>
<dbReference type="Proteomes" id="UP000499080">
    <property type="component" value="Unassembled WGS sequence"/>
</dbReference>
<evidence type="ECO:0000256" key="1">
    <source>
        <dbReference type="SAM" id="MobiDB-lite"/>
    </source>
</evidence>
<evidence type="ECO:0000313" key="3">
    <source>
        <dbReference type="Proteomes" id="UP000499080"/>
    </source>
</evidence>
<name>A0A4Y2VQA7_ARAVE</name>
<reference evidence="2 3" key="1">
    <citation type="journal article" date="2019" name="Sci. Rep.">
        <title>Orb-weaving spider Araneus ventricosus genome elucidates the spidroin gene catalogue.</title>
        <authorList>
            <person name="Kono N."/>
            <person name="Nakamura H."/>
            <person name="Ohtoshi R."/>
            <person name="Moran D.A.P."/>
            <person name="Shinohara A."/>
            <person name="Yoshida Y."/>
            <person name="Fujiwara M."/>
            <person name="Mori M."/>
            <person name="Tomita M."/>
            <person name="Arakawa K."/>
        </authorList>
    </citation>
    <scope>NUCLEOTIDE SEQUENCE [LARGE SCALE GENOMIC DNA]</scope>
</reference>
<protein>
    <submittedName>
        <fullName evidence="2">Uncharacterized protein</fullName>
    </submittedName>
</protein>
<sequence length="91" mass="10128">MGLNVCGGALSPREKKKTVTNCYQVGPEILKAIDHSSIHPSTTHPSIHHSSIHTPLIHPSTTHPSNRRQKGYWFRHLTASISMETSCTQRC</sequence>
<proteinExistence type="predicted"/>
<gene>
    <name evidence="2" type="ORF">AVEN_245236_1</name>
</gene>
<dbReference type="AlphaFoldDB" id="A0A4Y2VQA7"/>
<dbReference type="EMBL" id="BGPR01049816">
    <property type="protein sequence ID" value="GBO26821.1"/>
    <property type="molecule type" value="Genomic_DNA"/>
</dbReference>